<accession>A0A1B6KLV1</accession>
<dbReference type="AlphaFoldDB" id="A0A1B6KLV1"/>
<evidence type="ECO:0008006" key="2">
    <source>
        <dbReference type="Google" id="ProtNLM"/>
    </source>
</evidence>
<name>A0A1B6KLV1_9HEMI</name>
<sequence length="381" mass="43303">ILEVSTNSFNIMILNEKENPLAGESSLAALEYISRNVRLEVQLDNIIVVDSSDCDGNAFYKSVCHDYDMNVQAGRGPHLIIDLTRCREVLAAAKLFIQTMGLPAVSTSQETSDVSQWLSEETSQEFYLQLLHPQDMIPQIVRIIALAKELTSAAILYDESFGSVIKSDCLLRDIPARQIVINVEVTTSLRQMMVELRELDIFNYFVLGSLLTARSIIDSSDCSTYYEKKFGWYIITQDDGQLRSSCRNITLLFIKPDPGPINREKFINLQSLYSLKTPSHITSAFYFDAVVKSLLAFRSVIASNSWITTNFSHSLCADHRNNATYEDRTIDFKRYFKQIYEPVMYAPFYINPNGKGYMDFTMRLEIVTIQGDKEDVENVGV</sequence>
<reference evidence="1" key="1">
    <citation type="submission" date="2015-11" db="EMBL/GenBank/DDBJ databases">
        <title>De novo transcriptome assembly of four potential Pierce s Disease insect vectors from Arizona vineyards.</title>
        <authorList>
            <person name="Tassone E.E."/>
        </authorList>
    </citation>
    <scope>NUCLEOTIDE SEQUENCE</scope>
</reference>
<evidence type="ECO:0000313" key="1">
    <source>
        <dbReference type="EMBL" id="JAT12391.1"/>
    </source>
</evidence>
<organism evidence="1">
    <name type="scientific">Graphocephala atropunctata</name>
    <dbReference type="NCBI Taxonomy" id="36148"/>
    <lineage>
        <taxon>Eukaryota</taxon>
        <taxon>Metazoa</taxon>
        <taxon>Ecdysozoa</taxon>
        <taxon>Arthropoda</taxon>
        <taxon>Hexapoda</taxon>
        <taxon>Insecta</taxon>
        <taxon>Pterygota</taxon>
        <taxon>Neoptera</taxon>
        <taxon>Paraneoptera</taxon>
        <taxon>Hemiptera</taxon>
        <taxon>Auchenorrhyncha</taxon>
        <taxon>Membracoidea</taxon>
        <taxon>Cicadellidae</taxon>
        <taxon>Cicadellinae</taxon>
        <taxon>Cicadellini</taxon>
        <taxon>Graphocephala</taxon>
    </lineage>
</organism>
<proteinExistence type="predicted"/>
<gene>
    <name evidence="1" type="ORF">g.311</name>
</gene>
<protein>
    <recommendedName>
        <fullName evidence="2">Receptor ligand binding region domain-containing protein</fullName>
    </recommendedName>
</protein>
<feature type="non-terminal residue" evidence="1">
    <location>
        <position position="1"/>
    </location>
</feature>
<feature type="non-terminal residue" evidence="1">
    <location>
        <position position="381"/>
    </location>
</feature>
<dbReference type="EMBL" id="GEBQ01027586">
    <property type="protein sequence ID" value="JAT12391.1"/>
    <property type="molecule type" value="Transcribed_RNA"/>
</dbReference>